<evidence type="ECO:0000313" key="2">
    <source>
        <dbReference type="EMBL" id="TDU97739.1"/>
    </source>
</evidence>
<evidence type="ECO:0008006" key="6">
    <source>
        <dbReference type="Google" id="ProtNLM"/>
    </source>
</evidence>
<organism evidence="2 5">
    <name type="scientific">Metamycoplasma hyosynoviae</name>
    <dbReference type="NCBI Taxonomy" id="29559"/>
    <lineage>
        <taxon>Bacteria</taxon>
        <taxon>Bacillati</taxon>
        <taxon>Mycoplasmatota</taxon>
        <taxon>Mycoplasmoidales</taxon>
        <taxon>Metamycoplasmataceae</taxon>
        <taxon>Metamycoplasma</taxon>
    </lineage>
</organism>
<dbReference type="GeneID" id="75105449"/>
<protein>
    <recommendedName>
        <fullName evidence="6">Bacteriocin</fullName>
    </recommendedName>
</protein>
<keyword evidence="4" id="KW-1185">Reference proteome</keyword>
<gene>
    <name evidence="2" type="ORF">JN03_0250</name>
    <name evidence="1" type="ORF">MHSN_02805</name>
    <name evidence="3" type="ORF">NMG93_03010</name>
</gene>
<sequence>MENFRKLSLQEMKNVEGGFAVSSFITTLMTQLIPAGINIVGSIVGLVKSSTSTKGEIKQKDTDYKWDNTENVTVNTPMFYCI</sequence>
<name>A0A063YH68_9BACT</name>
<reference evidence="3" key="3">
    <citation type="submission" date="2022-07" db="EMBL/GenBank/DDBJ databases">
        <title>Complete genome of Mycoplasma hyosynoviae B1.</title>
        <authorList>
            <person name="Spergser J."/>
        </authorList>
    </citation>
    <scope>NUCLEOTIDE SEQUENCE</scope>
    <source>
        <strain evidence="3">B1</strain>
    </source>
</reference>
<dbReference type="Proteomes" id="UP000294882">
    <property type="component" value="Unassembled WGS sequence"/>
</dbReference>
<proteinExistence type="predicted"/>
<dbReference type="EMBL" id="CP101127">
    <property type="protein sequence ID" value="UTO25817.1"/>
    <property type="molecule type" value="Genomic_DNA"/>
</dbReference>
<reference evidence="1 4" key="1">
    <citation type="submission" date="2014-06" db="EMBL/GenBank/DDBJ databases">
        <title>The Whole Genome Sequence of Mycoplasma hyosynoviae strain ATCC 27095.</title>
        <authorList>
            <person name="Calcutt M.J."/>
            <person name="Foecking M.F."/>
        </authorList>
    </citation>
    <scope>NUCLEOTIDE SEQUENCE [LARGE SCALE GENOMIC DNA]</scope>
    <source>
        <strain evidence="1 4">M60</strain>
    </source>
</reference>
<evidence type="ECO:0000313" key="3">
    <source>
        <dbReference type="EMBL" id="UTO25817.1"/>
    </source>
</evidence>
<evidence type="ECO:0000313" key="4">
    <source>
        <dbReference type="Proteomes" id="UP000264882"/>
    </source>
</evidence>
<dbReference type="RefSeq" id="WP_036444792.1">
    <property type="nucleotide sequence ID" value="NZ_CP008748.1"/>
</dbReference>
<dbReference type="Proteomes" id="UP000264882">
    <property type="component" value="Chromosome"/>
</dbReference>
<dbReference type="AlphaFoldDB" id="A0A063YH68"/>
<evidence type="ECO:0000313" key="5">
    <source>
        <dbReference type="Proteomes" id="UP000294882"/>
    </source>
</evidence>
<evidence type="ECO:0000313" key="1">
    <source>
        <dbReference type="EMBL" id="ASI54088.1"/>
    </source>
</evidence>
<accession>A0A063YH68</accession>
<dbReference type="EMBL" id="CP008748">
    <property type="protein sequence ID" value="ASI54088.1"/>
    <property type="molecule type" value="Genomic_DNA"/>
</dbReference>
<reference evidence="2 5" key="2">
    <citation type="submission" date="2019-03" db="EMBL/GenBank/DDBJ databases">
        <title>Genomic Encyclopedia of Archaeal and Bacterial Type Strains, Phase II (KMG-II): from individual species to whole genera.</title>
        <authorList>
            <person name="Goeker M."/>
        </authorList>
    </citation>
    <scope>NUCLEOTIDE SEQUENCE [LARGE SCALE GENOMIC DNA]</scope>
    <source>
        <strain evidence="2 5">ATCC 25591</strain>
    </source>
</reference>
<dbReference type="EMBL" id="SOCH01000003">
    <property type="protein sequence ID" value="TDU97739.1"/>
    <property type="molecule type" value="Genomic_DNA"/>
</dbReference>
<dbReference type="KEGG" id="mhyv:MHSN_02805"/>
<dbReference type="Proteomes" id="UP001059349">
    <property type="component" value="Chromosome"/>
</dbReference>